<dbReference type="InterPro" id="IPR043132">
    <property type="entry name" value="BCAT-like_C"/>
</dbReference>
<evidence type="ECO:0000256" key="12">
    <source>
        <dbReference type="RuleBase" id="RU004520"/>
    </source>
</evidence>
<evidence type="ECO:0000256" key="2">
    <source>
        <dbReference type="ARBA" id="ARBA00009320"/>
    </source>
</evidence>
<dbReference type="Gene3D" id="3.30.470.10">
    <property type="match status" value="1"/>
</dbReference>
<dbReference type="CDD" id="cd01558">
    <property type="entry name" value="D-AAT_like"/>
    <property type="match status" value="1"/>
</dbReference>
<dbReference type="Pfam" id="PF01063">
    <property type="entry name" value="Aminotran_4"/>
    <property type="match status" value="1"/>
</dbReference>
<evidence type="ECO:0000256" key="7">
    <source>
        <dbReference type="ARBA" id="ARBA00022679"/>
    </source>
</evidence>
<dbReference type="GO" id="GO:0047810">
    <property type="term" value="F:D-alanine-2-oxoglutarate aminotransferase activity"/>
    <property type="evidence" value="ECO:0007669"/>
    <property type="project" value="UniProtKB-EC"/>
</dbReference>
<comment type="function">
    <text evidence="12">Acts on the D-isomers of alanine, leucine, aspartate, glutamate, aminobutyrate, norvaline and asparagine. The enzyme transfers an amino group from a substrate D-amino acid to the pyridoxal phosphate cofactor to form pyridoxamine and an alpha-keto acid in the first half-reaction.</text>
</comment>
<dbReference type="NCBIfam" id="TIGR01121">
    <property type="entry name" value="D_amino_aminoT"/>
    <property type="match status" value="1"/>
</dbReference>
<dbReference type="InterPro" id="IPR050571">
    <property type="entry name" value="Class-IV_PLP-Dep_Aminotrnsfr"/>
</dbReference>
<reference evidence="14" key="1">
    <citation type="submission" date="2016-05" db="EMBL/GenBank/DDBJ databases">
        <authorList>
            <person name="Wang W."/>
            <person name="Zhu L."/>
        </authorList>
    </citation>
    <scope>NUCLEOTIDE SEQUENCE [LARGE SCALE GENOMIC DNA]</scope>
    <source>
        <strain evidence="14">W-2</strain>
    </source>
</reference>
<dbReference type="PANTHER" id="PTHR42743:SF10">
    <property type="entry name" value="D-ALANINE AMINOTRANSFERASE"/>
    <property type="match status" value="1"/>
</dbReference>
<dbReference type="PROSITE" id="PS00770">
    <property type="entry name" value="AA_TRANSFER_CLASS_4"/>
    <property type="match status" value="1"/>
</dbReference>
<evidence type="ECO:0000313" key="14">
    <source>
        <dbReference type="Proteomes" id="UP000078290"/>
    </source>
</evidence>
<dbReference type="InterPro" id="IPR018300">
    <property type="entry name" value="Aminotrans_IV_CS"/>
</dbReference>
<evidence type="ECO:0000256" key="8">
    <source>
        <dbReference type="ARBA" id="ARBA00022898"/>
    </source>
</evidence>
<keyword evidence="8 11" id="KW-0663">Pyridoxal phosphate</keyword>
<dbReference type="GO" id="GO:0008652">
    <property type="term" value="P:amino acid biosynthetic process"/>
    <property type="evidence" value="ECO:0007669"/>
    <property type="project" value="UniProtKB-ARBA"/>
</dbReference>
<dbReference type="Gene3D" id="3.20.10.10">
    <property type="entry name" value="D-amino Acid Aminotransferase, subunit A, domain 2"/>
    <property type="match status" value="1"/>
</dbReference>
<dbReference type="InterPro" id="IPR005784">
    <property type="entry name" value="D_amino_transT"/>
</dbReference>
<comment type="catalytic activity">
    <reaction evidence="9 12">
        <text>D-alanine + 2-oxoglutarate = D-glutamate + pyruvate</text>
        <dbReference type="Rhea" id="RHEA:15869"/>
        <dbReference type="ChEBI" id="CHEBI:15361"/>
        <dbReference type="ChEBI" id="CHEBI:16810"/>
        <dbReference type="ChEBI" id="CHEBI:29986"/>
        <dbReference type="ChEBI" id="CHEBI:57416"/>
        <dbReference type="EC" id="2.6.1.21"/>
    </reaction>
</comment>
<dbReference type="OrthoDB" id="9805628at2"/>
<accession>A0A1B7KPP9</accession>
<sequence length="292" mass="33564">MTLKPYVLTEKNFFLYQEVTYPLEERGLQFGDGVYEVVRIYQGNYFLLKEHIDRLYRSAEAIRLAVPFEKEELIDKLEQLRKMNDVKEDAIVYLQVTRGSFPRSHAFPAENRPNLYAYIREMPRKLQEIENGVRAILMRDVRWEYCYIKSLNLLPNVLAKQEAAERGAFEAIFYRDGKITEGSSSNIFLVKDGKVYTHPATERILNGVTRMKVKQFCDSLHIPFVEEAFSIEDIAKADEMFLTSTTSSIIPIIQVEEQLIGGGKPGEVTRKLQAAYEEAAGLAVKNKSASRE</sequence>
<evidence type="ECO:0000256" key="4">
    <source>
        <dbReference type="ARBA" id="ARBA00012874"/>
    </source>
</evidence>
<dbReference type="Proteomes" id="UP000078290">
    <property type="component" value="Unassembled WGS sequence"/>
</dbReference>
<comment type="caution">
    <text evidence="13">The sequence shown here is derived from an EMBL/GenBank/DDBJ whole genome shotgun (WGS) entry which is preliminary data.</text>
</comment>
<comment type="subunit">
    <text evidence="3">Homodimer.</text>
</comment>
<evidence type="ECO:0000313" key="13">
    <source>
        <dbReference type="EMBL" id="OAT72053.1"/>
    </source>
</evidence>
<proteinExistence type="inferred from homology"/>
<name>A0A1B7KPP9_PARTM</name>
<dbReference type="RefSeq" id="WP_064552553.1">
    <property type="nucleotide sequence ID" value="NZ_LXMA01000038.1"/>
</dbReference>
<keyword evidence="6" id="KW-0032">Aminotransferase</keyword>
<gene>
    <name evidence="13" type="ORF">A7K69_11675</name>
</gene>
<evidence type="ECO:0000256" key="10">
    <source>
        <dbReference type="RuleBase" id="RU004106"/>
    </source>
</evidence>
<dbReference type="GO" id="GO:0005829">
    <property type="term" value="C:cytosol"/>
    <property type="evidence" value="ECO:0007669"/>
    <property type="project" value="TreeGrafter"/>
</dbReference>
<dbReference type="SUPFAM" id="SSF56752">
    <property type="entry name" value="D-aminoacid aminotransferase-like PLP-dependent enzymes"/>
    <property type="match status" value="1"/>
</dbReference>
<dbReference type="EC" id="2.6.1.21" evidence="4 12"/>
<dbReference type="GO" id="GO:0046416">
    <property type="term" value="P:D-amino acid metabolic process"/>
    <property type="evidence" value="ECO:0007669"/>
    <property type="project" value="InterPro"/>
</dbReference>
<protein>
    <recommendedName>
        <fullName evidence="5 12">D-alanine aminotransferase</fullName>
        <ecNumber evidence="4 12">2.6.1.21</ecNumber>
    </recommendedName>
</protein>
<dbReference type="AlphaFoldDB" id="A0A1B7KPP9"/>
<evidence type="ECO:0000256" key="6">
    <source>
        <dbReference type="ARBA" id="ARBA00022576"/>
    </source>
</evidence>
<dbReference type="FunFam" id="3.20.10.10:FF:000002">
    <property type="entry name" value="D-alanine aminotransferase"/>
    <property type="match status" value="1"/>
</dbReference>
<dbReference type="InterPro" id="IPR001544">
    <property type="entry name" value="Aminotrans_IV"/>
</dbReference>
<evidence type="ECO:0000256" key="3">
    <source>
        <dbReference type="ARBA" id="ARBA00011738"/>
    </source>
</evidence>
<comment type="cofactor">
    <cofactor evidence="1 11">
        <name>pyridoxal 5'-phosphate</name>
        <dbReference type="ChEBI" id="CHEBI:597326"/>
    </cofactor>
</comment>
<comment type="similarity">
    <text evidence="2 10">Belongs to the class-IV pyridoxal-phosphate-dependent aminotransferase family.</text>
</comment>
<evidence type="ECO:0000256" key="9">
    <source>
        <dbReference type="ARBA" id="ARBA00047911"/>
    </source>
</evidence>
<evidence type="ECO:0000256" key="5">
    <source>
        <dbReference type="ARBA" id="ARBA00021779"/>
    </source>
</evidence>
<dbReference type="EMBL" id="LXMA01000038">
    <property type="protein sequence ID" value="OAT72053.1"/>
    <property type="molecule type" value="Genomic_DNA"/>
</dbReference>
<evidence type="ECO:0000256" key="1">
    <source>
        <dbReference type="ARBA" id="ARBA00001933"/>
    </source>
</evidence>
<dbReference type="GO" id="GO:0030170">
    <property type="term" value="F:pyridoxal phosphate binding"/>
    <property type="evidence" value="ECO:0007669"/>
    <property type="project" value="InterPro"/>
</dbReference>
<dbReference type="InterPro" id="IPR036038">
    <property type="entry name" value="Aminotransferase-like"/>
</dbReference>
<keyword evidence="7" id="KW-0808">Transferase</keyword>
<dbReference type="InterPro" id="IPR043131">
    <property type="entry name" value="BCAT-like_N"/>
</dbReference>
<dbReference type="GO" id="GO:0046394">
    <property type="term" value="P:carboxylic acid biosynthetic process"/>
    <property type="evidence" value="ECO:0007669"/>
    <property type="project" value="UniProtKB-ARBA"/>
</dbReference>
<organism evidence="13 14">
    <name type="scientific">Parageobacillus thermoglucosidasius</name>
    <name type="common">Geobacillus thermoglucosidasius</name>
    <dbReference type="NCBI Taxonomy" id="1426"/>
    <lineage>
        <taxon>Bacteria</taxon>
        <taxon>Bacillati</taxon>
        <taxon>Bacillota</taxon>
        <taxon>Bacilli</taxon>
        <taxon>Bacillales</taxon>
        <taxon>Anoxybacillaceae</taxon>
        <taxon>Parageobacillus</taxon>
    </lineage>
</organism>
<evidence type="ECO:0000256" key="11">
    <source>
        <dbReference type="RuleBase" id="RU004516"/>
    </source>
</evidence>
<dbReference type="PANTHER" id="PTHR42743">
    <property type="entry name" value="AMINO-ACID AMINOTRANSFERASE"/>
    <property type="match status" value="1"/>
</dbReference>